<protein>
    <submittedName>
        <fullName evidence="2">Uncharacterized protein</fullName>
    </submittedName>
</protein>
<accession>A0A6J4SE83</accession>
<feature type="non-terminal residue" evidence="2">
    <location>
        <position position="1"/>
    </location>
</feature>
<dbReference type="AlphaFoldDB" id="A0A6J4SE83"/>
<reference evidence="2" key="1">
    <citation type="submission" date="2020-02" db="EMBL/GenBank/DDBJ databases">
        <authorList>
            <person name="Meier V. D."/>
        </authorList>
    </citation>
    <scope>NUCLEOTIDE SEQUENCE</scope>
    <source>
        <strain evidence="2">AVDCRST_MAG05</strain>
    </source>
</reference>
<feature type="compositionally biased region" description="Low complexity" evidence="1">
    <location>
        <begin position="151"/>
        <end position="162"/>
    </location>
</feature>
<organism evidence="2">
    <name type="scientific">uncultured Rubrobacteraceae bacterium</name>
    <dbReference type="NCBI Taxonomy" id="349277"/>
    <lineage>
        <taxon>Bacteria</taxon>
        <taxon>Bacillati</taxon>
        <taxon>Actinomycetota</taxon>
        <taxon>Rubrobacteria</taxon>
        <taxon>Rubrobacterales</taxon>
        <taxon>Rubrobacteraceae</taxon>
        <taxon>environmental samples</taxon>
    </lineage>
</organism>
<feature type="compositionally biased region" description="Basic residues" evidence="1">
    <location>
        <begin position="109"/>
        <end position="118"/>
    </location>
</feature>
<feature type="region of interest" description="Disordered" evidence="1">
    <location>
        <begin position="1"/>
        <end position="324"/>
    </location>
</feature>
<gene>
    <name evidence="2" type="ORF">AVDCRST_MAG05-2175</name>
</gene>
<feature type="compositionally biased region" description="Low complexity" evidence="1">
    <location>
        <begin position="245"/>
        <end position="257"/>
    </location>
</feature>
<feature type="compositionally biased region" description="Basic and acidic residues" evidence="1">
    <location>
        <begin position="17"/>
        <end position="35"/>
    </location>
</feature>
<feature type="compositionally biased region" description="Basic and acidic residues" evidence="1">
    <location>
        <begin position="267"/>
        <end position="278"/>
    </location>
</feature>
<sequence>GAGRKPPRGPAVLARLEGQRRGPYRVREGRQEPPHRGTAAALAEKRPGRKAPRRGAPPRRRRRAGRRPAGRVLGHTPRQGVLPQRPHPPPLPAQARGSVRRLRESGPPRARRRARGRGRGAAGGRRARALPAGDRPRPGPAGLHPRRPGRLLRQVRLPRLRPAPQEARGARKTEGMADEPHGGPPVRADDARLPRRPPLGAPRAVGRGEAGGEERPRLGPQGFLPRLGRPAESGRADRRARGLRARGLGVDGVSQRGPRPPLRRRPDRGAHRLQEPGRGRLGRLRGHRGGRRHRHDDGELGRRGVGRGRPVPRRPPGEGAREGL</sequence>
<evidence type="ECO:0000256" key="1">
    <source>
        <dbReference type="SAM" id="MobiDB-lite"/>
    </source>
</evidence>
<name>A0A6J4SE83_9ACTN</name>
<feature type="compositionally biased region" description="Basic residues" evidence="1">
    <location>
        <begin position="47"/>
        <end position="69"/>
    </location>
</feature>
<feature type="compositionally biased region" description="Basic and acidic residues" evidence="1">
    <location>
        <begin position="315"/>
        <end position="324"/>
    </location>
</feature>
<dbReference type="EMBL" id="CADCVM010000228">
    <property type="protein sequence ID" value="CAA9496514.1"/>
    <property type="molecule type" value="Genomic_DNA"/>
</dbReference>
<proteinExistence type="predicted"/>
<feature type="non-terminal residue" evidence="2">
    <location>
        <position position="324"/>
    </location>
</feature>
<feature type="compositionally biased region" description="Basic and acidic residues" evidence="1">
    <location>
        <begin position="168"/>
        <end position="193"/>
    </location>
</feature>
<feature type="compositionally biased region" description="Basic residues" evidence="1">
    <location>
        <begin position="280"/>
        <end position="294"/>
    </location>
</feature>
<evidence type="ECO:0000313" key="2">
    <source>
        <dbReference type="EMBL" id="CAA9496514.1"/>
    </source>
</evidence>